<dbReference type="AlphaFoldDB" id="Q22VY5"/>
<gene>
    <name evidence="2" type="ORF">TTHERM_00161490</name>
</gene>
<organism evidence="2 3">
    <name type="scientific">Tetrahymena thermophila (strain SB210)</name>
    <dbReference type="NCBI Taxonomy" id="312017"/>
    <lineage>
        <taxon>Eukaryota</taxon>
        <taxon>Sar</taxon>
        <taxon>Alveolata</taxon>
        <taxon>Ciliophora</taxon>
        <taxon>Intramacronucleata</taxon>
        <taxon>Oligohymenophorea</taxon>
        <taxon>Hymenostomatida</taxon>
        <taxon>Tetrahymenina</taxon>
        <taxon>Tetrahymenidae</taxon>
        <taxon>Tetrahymena</taxon>
    </lineage>
</organism>
<evidence type="ECO:0000256" key="1">
    <source>
        <dbReference type="SAM" id="Phobius"/>
    </source>
</evidence>
<keyword evidence="1" id="KW-0472">Membrane</keyword>
<accession>Q22VY5</accession>
<dbReference type="HOGENOM" id="CLU_1339900_0_0_1"/>
<keyword evidence="3" id="KW-1185">Reference proteome</keyword>
<dbReference type="GeneID" id="7841816"/>
<dbReference type="OrthoDB" id="10654886at2759"/>
<feature type="transmembrane region" description="Helical" evidence="1">
    <location>
        <begin position="21"/>
        <end position="45"/>
    </location>
</feature>
<dbReference type="KEGG" id="tet:TTHERM_00161490"/>
<feature type="transmembrane region" description="Helical" evidence="1">
    <location>
        <begin position="96"/>
        <end position="117"/>
    </location>
</feature>
<dbReference type="RefSeq" id="XP_001009877.2">
    <property type="nucleotide sequence ID" value="XM_001009877.3"/>
</dbReference>
<sequence>MQSLDKLSQRIQSSLSNKSEIVYVYPALPCFIIFIVSIISASVYITKKGDHQSCVLQNPNSSDYIQEYVLGSIIVGYIFLAIYSNILLEIIPKLKGVVASFLLLFVWSIGSFIWNIIGATLVSKSYCKSTKYYGIAVMNLVVYFLFFGGLVFYSIYIWIIHKKEDKADVQVNPNYVSQPQNVNKNK</sequence>
<dbReference type="InParanoid" id="Q22VY5"/>
<keyword evidence="1 2" id="KW-0812">Transmembrane</keyword>
<name>Q22VY5_TETTS</name>
<protein>
    <submittedName>
        <fullName evidence="2">Transmembrane protein, putative</fullName>
    </submittedName>
</protein>
<evidence type="ECO:0000313" key="3">
    <source>
        <dbReference type="Proteomes" id="UP000009168"/>
    </source>
</evidence>
<feature type="transmembrane region" description="Helical" evidence="1">
    <location>
        <begin position="65"/>
        <end position="84"/>
    </location>
</feature>
<proteinExistence type="predicted"/>
<dbReference type="EMBL" id="GG662820">
    <property type="protein sequence ID" value="EAR89631.2"/>
    <property type="molecule type" value="Genomic_DNA"/>
</dbReference>
<keyword evidence="1" id="KW-1133">Transmembrane helix</keyword>
<feature type="transmembrane region" description="Helical" evidence="1">
    <location>
        <begin position="137"/>
        <end position="159"/>
    </location>
</feature>
<dbReference type="Proteomes" id="UP000009168">
    <property type="component" value="Unassembled WGS sequence"/>
</dbReference>
<reference evidence="3" key="1">
    <citation type="journal article" date="2006" name="PLoS Biol.">
        <title>Macronuclear genome sequence of the ciliate Tetrahymena thermophila, a model eukaryote.</title>
        <authorList>
            <person name="Eisen J.A."/>
            <person name="Coyne R.S."/>
            <person name="Wu M."/>
            <person name="Wu D."/>
            <person name="Thiagarajan M."/>
            <person name="Wortman J.R."/>
            <person name="Badger J.H."/>
            <person name="Ren Q."/>
            <person name="Amedeo P."/>
            <person name="Jones K.M."/>
            <person name="Tallon L.J."/>
            <person name="Delcher A.L."/>
            <person name="Salzberg S.L."/>
            <person name="Silva J.C."/>
            <person name="Haas B.J."/>
            <person name="Majoros W.H."/>
            <person name="Farzad M."/>
            <person name="Carlton J.M."/>
            <person name="Smith R.K. Jr."/>
            <person name="Garg J."/>
            <person name="Pearlman R.E."/>
            <person name="Karrer K.M."/>
            <person name="Sun L."/>
            <person name="Manning G."/>
            <person name="Elde N.C."/>
            <person name="Turkewitz A.P."/>
            <person name="Asai D.J."/>
            <person name="Wilkes D.E."/>
            <person name="Wang Y."/>
            <person name="Cai H."/>
            <person name="Collins K."/>
            <person name="Stewart B.A."/>
            <person name="Lee S.R."/>
            <person name="Wilamowska K."/>
            <person name="Weinberg Z."/>
            <person name="Ruzzo W.L."/>
            <person name="Wloga D."/>
            <person name="Gaertig J."/>
            <person name="Frankel J."/>
            <person name="Tsao C.-C."/>
            <person name="Gorovsky M.A."/>
            <person name="Keeling P.J."/>
            <person name="Waller R.F."/>
            <person name="Patron N.J."/>
            <person name="Cherry J.M."/>
            <person name="Stover N.A."/>
            <person name="Krieger C.J."/>
            <person name="del Toro C."/>
            <person name="Ryder H.F."/>
            <person name="Williamson S.C."/>
            <person name="Barbeau R.A."/>
            <person name="Hamilton E.P."/>
            <person name="Orias E."/>
        </authorList>
    </citation>
    <scope>NUCLEOTIDE SEQUENCE [LARGE SCALE GENOMIC DNA]</scope>
    <source>
        <strain evidence="3">SB210</strain>
    </source>
</reference>
<evidence type="ECO:0000313" key="2">
    <source>
        <dbReference type="EMBL" id="EAR89631.2"/>
    </source>
</evidence>